<name>A0A4R5CF63_9FLAO</name>
<evidence type="ECO:0000313" key="2">
    <source>
        <dbReference type="Proteomes" id="UP000295479"/>
    </source>
</evidence>
<comment type="caution">
    <text evidence="1">The sequence shown here is derived from an EMBL/GenBank/DDBJ whole genome shotgun (WGS) entry which is preliminary data.</text>
</comment>
<dbReference type="Proteomes" id="UP000295479">
    <property type="component" value="Unassembled WGS sequence"/>
</dbReference>
<dbReference type="OrthoDB" id="1363580at2"/>
<keyword evidence="2" id="KW-1185">Reference proteome</keyword>
<reference evidence="1 2" key="1">
    <citation type="submission" date="2019-03" db="EMBL/GenBank/DDBJ databases">
        <title>Flavobacterium AR-3-4 sp. nov. isolated from arctic soil.</title>
        <authorList>
            <person name="Chaudhary D.K."/>
        </authorList>
    </citation>
    <scope>NUCLEOTIDE SEQUENCE [LARGE SCALE GENOMIC DNA]</scope>
    <source>
        <strain evidence="1 2">AR-3-4</strain>
    </source>
</reference>
<dbReference type="AlphaFoldDB" id="A0A4R5CF63"/>
<proteinExistence type="predicted"/>
<evidence type="ECO:0000313" key="1">
    <source>
        <dbReference type="EMBL" id="TDD98748.1"/>
    </source>
</evidence>
<sequence>MSTKNIYSPTYRKKYFEGYSKGFNPFLANESSKKGEAFNSGFTSGRMDYESMNGAINEGIPLRIVTKKILEDFLLAGMIGLKIDSDNYNLFQISVIREWYLCGVEMYNPKESMYLFNILEENGIQIF</sequence>
<protein>
    <submittedName>
        <fullName evidence="1">Uncharacterized protein</fullName>
    </submittedName>
</protein>
<dbReference type="RefSeq" id="WP_132002981.1">
    <property type="nucleotide sequence ID" value="NZ_SMFK01000002.1"/>
</dbReference>
<organism evidence="1 2">
    <name type="scientific">Flavobacterium cellulosilyticum</name>
    <dbReference type="NCBI Taxonomy" id="2541731"/>
    <lineage>
        <taxon>Bacteria</taxon>
        <taxon>Pseudomonadati</taxon>
        <taxon>Bacteroidota</taxon>
        <taxon>Flavobacteriia</taxon>
        <taxon>Flavobacteriales</taxon>
        <taxon>Flavobacteriaceae</taxon>
        <taxon>Flavobacterium</taxon>
    </lineage>
</organism>
<dbReference type="EMBL" id="SMFK01000002">
    <property type="protein sequence ID" value="TDD98748.1"/>
    <property type="molecule type" value="Genomic_DNA"/>
</dbReference>
<gene>
    <name evidence="1" type="ORF">E0F76_06370</name>
</gene>
<accession>A0A4R5CF63</accession>